<dbReference type="Proteomes" id="UP001159363">
    <property type="component" value="Chromosome 14"/>
</dbReference>
<feature type="compositionally biased region" description="Basic residues" evidence="1">
    <location>
        <begin position="412"/>
        <end position="422"/>
    </location>
</feature>
<evidence type="ECO:0000313" key="3">
    <source>
        <dbReference type="Proteomes" id="UP001159363"/>
    </source>
</evidence>
<keyword evidence="3" id="KW-1185">Reference proteome</keyword>
<dbReference type="EMBL" id="JARBHB010000015">
    <property type="protein sequence ID" value="KAJ8868005.1"/>
    <property type="molecule type" value="Genomic_DNA"/>
</dbReference>
<comment type="caution">
    <text evidence="2">The sequence shown here is derived from an EMBL/GenBank/DDBJ whole genome shotgun (WGS) entry which is preliminary data.</text>
</comment>
<proteinExistence type="predicted"/>
<sequence length="573" mass="62199">MSKAALPHVCAAVHSTSFCSPLDPAAAGWCPAWVHVPAAAGWCPAWVHVPAAAGWCQAWVHVPAALNTLQAVENGGSDKGDTATCIKCDIAVKCKVHGVQCSRRIASSYNFIERSVARQNVSPLLHSHTPPHPVLVRLHIRQHPPPPPQHHLPPLITLSPSDLGSTFQTMMVQPGIRNAAAARAGSAGGQTGVKTRLLASPMHGLIARLPPGRTGFNPRSVHSGVSQVRIVLDGVAGRRAFSGIFRLPRPCIPALLHTYLAPPTSALKTSLLRATQISPLHSNVLIHSKMTSSVEGGHCLPPVNMIAGRIHSFRSLLLPAAAICRHKQQGMLWQDVAASALLQLPHTPSASLCLCAYLQHRRDCRGDMNPGLTPASRRGDMNPGRTPASSRGVKRTAEGRAVNRRTDVRQSSLRHRDKRKQHARSVIREVILRVKIGQQAALRATKAQTPTNKSLSARHLNGVLRANKGSEEVSRPFLPEEIPFRVGRKAVQYCDMEIGCAQPARSVYLIFSLCNAHSAFTAEIMCTFSGTADQWKRYYRQHTTSHEQAVFGLHLPHALVSSRLPRLSEARPC</sequence>
<evidence type="ECO:0000313" key="2">
    <source>
        <dbReference type="EMBL" id="KAJ8868005.1"/>
    </source>
</evidence>
<name>A0ABQ9G6C2_9NEOP</name>
<reference evidence="2 3" key="1">
    <citation type="submission" date="2023-02" db="EMBL/GenBank/DDBJ databases">
        <title>LHISI_Scaffold_Assembly.</title>
        <authorList>
            <person name="Stuart O.P."/>
            <person name="Cleave R."/>
            <person name="Magrath M.J.L."/>
            <person name="Mikheyev A.S."/>
        </authorList>
    </citation>
    <scope>NUCLEOTIDE SEQUENCE [LARGE SCALE GENOMIC DNA]</scope>
    <source>
        <strain evidence="2">Daus_M_001</strain>
        <tissue evidence="2">Leg muscle</tissue>
    </source>
</reference>
<gene>
    <name evidence="2" type="ORF">PR048_031814</name>
</gene>
<feature type="region of interest" description="Disordered" evidence="1">
    <location>
        <begin position="368"/>
        <end position="422"/>
    </location>
</feature>
<protein>
    <submittedName>
        <fullName evidence="2">Uncharacterized protein</fullName>
    </submittedName>
</protein>
<evidence type="ECO:0000256" key="1">
    <source>
        <dbReference type="SAM" id="MobiDB-lite"/>
    </source>
</evidence>
<accession>A0ABQ9G6C2</accession>
<organism evidence="2 3">
    <name type="scientific">Dryococelus australis</name>
    <dbReference type="NCBI Taxonomy" id="614101"/>
    <lineage>
        <taxon>Eukaryota</taxon>
        <taxon>Metazoa</taxon>
        <taxon>Ecdysozoa</taxon>
        <taxon>Arthropoda</taxon>
        <taxon>Hexapoda</taxon>
        <taxon>Insecta</taxon>
        <taxon>Pterygota</taxon>
        <taxon>Neoptera</taxon>
        <taxon>Polyneoptera</taxon>
        <taxon>Phasmatodea</taxon>
        <taxon>Verophasmatodea</taxon>
        <taxon>Anareolatae</taxon>
        <taxon>Phasmatidae</taxon>
        <taxon>Eurycanthinae</taxon>
        <taxon>Dryococelus</taxon>
    </lineage>
</organism>